<evidence type="ECO:0000313" key="2">
    <source>
        <dbReference type="EMBL" id="SVD05165.1"/>
    </source>
</evidence>
<protein>
    <recommendedName>
        <fullName evidence="3">DoxX family protein</fullName>
    </recommendedName>
</protein>
<gene>
    <name evidence="2" type="ORF">METZ01_LOCUS358019</name>
</gene>
<evidence type="ECO:0008006" key="3">
    <source>
        <dbReference type="Google" id="ProtNLM"/>
    </source>
</evidence>
<feature type="transmembrane region" description="Helical" evidence="1">
    <location>
        <begin position="22"/>
        <end position="40"/>
    </location>
</feature>
<feature type="non-terminal residue" evidence="2">
    <location>
        <position position="1"/>
    </location>
</feature>
<name>A0A382S6U3_9ZZZZ</name>
<feature type="transmembrane region" description="Helical" evidence="1">
    <location>
        <begin position="60"/>
        <end position="81"/>
    </location>
</feature>
<proteinExistence type="predicted"/>
<evidence type="ECO:0000256" key="1">
    <source>
        <dbReference type="SAM" id="Phobius"/>
    </source>
</evidence>
<organism evidence="2">
    <name type="scientific">marine metagenome</name>
    <dbReference type="NCBI Taxonomy" id="408172"/>
    <lineage>
        <taxon>unclassified sequences</taxon>
        <taxon>metagenomes</taxon>
        <taxon>ecological metagenomes</taxon>
    </lineage>
</organism>
<reference evidence="2" key="1">
    <citation type="submission" date="2018-05" db="EMBL/GenBank/DDBJ databases">
        <authorList>
            <person name="Lanie J.A."/>
            <person name="Ng W.-L."/>
            <person name="Kazmierczak K.M."/>
            <person name="Andrzejewski T.M."/>
            <person name="Davidsen T.M."/>
            <person name="Wayne K.J."/>
            <person name="Tettelin H."/>
            <person name="Glass J.I."/>
            <person name="Rusch D."/>
            <person name="Podicherti R."/>
            <person name="Tsui H.-C.T."/>
            <person name="Winkler M.E."/>
        </authorList>
    </citation>
    <scope>NUCLEOTIDE SEQUENCE</scope>
</reference>
<keyword evidence="1" id="KW-0472">Membrane</keyword>
<sequence length="90" mass="9643">GVMVVAFWTTHRANGFFIIKEGYEYVFILAVMALVSATLGPGAWSLDEAFGIAGDLDGWTGFWIALLLGVGVGVLQMLVFFRPSKVASGD</sequence>
<keyword evidence="1" id="KW-0812">Transmembrane</keyword>
<accession>A0A382S6U3</accession>
<dbReference type="AlphaFoldDB" id="A0A382S6U3"/>
<keyword evidence="1" id="KW-1133">Transmembrane helix</keyword>
<dbReference type="EMBL" id="UINC01126589">
    <property type="protein sequence ID" value="SVD05165.1"/>
    <property type="molecule type" value="Genomic_DNA"/>
</dbReference>